<protein>
    <submittedName>
        <fullName evidence="1">Uncharacterized protein</fullName>
    </submittedName>
</protein>
<organism evidence="1 2">
    <name type="scientific">Koribacter versatilis (strain Ellin345)</name>
    <dbReference type="NCBI Taxonomy" id="204669"/>
    <lineage>
        <taxon>Bacteria</taxon>
        <taxon>Pseudomonadati</taxon>
        <taxon>Acidobacteriota</taxon>
        <taxon>Terriglobia</taxon>
        <taxon>Terriglobales</taxon>
        <taxon>Candidatus Korobacteraceae</taxon>
        <taxon>Candidatus Korobacter</taxon>
    </lineage>
</organism>
<dbReference type="AlphaFoldDB" id="Q1IVK0"/>
<accession>Q1IVK0</accession>
<dbReference type="KEGG" id="aba:Acid345_0095"/>
<evidence type="ECO:0000313" key="2">
    <source>
        <dbReference type="Proteomes" id="UP000002432"/>
    </source>
</evidence>
<gene>
    <name evidence="1" type="ordered locus">Acid345_0095</name>
</gene>
<evidence type="ECO:0000313" key="1">
    <source>
        <dbReference type="EMBL" id="ABF39100.1"/>
    </source>
</evidence>
<dbReference type="HOGENOM" id="CLU_1584337_0_0_0"/>
<name>Q1IVK0_KORVE</name>
<dbReference type="EMBL" id="CP000360">
    <property type="protein sequence ID" value="ABF39100.1"/>
    <property type="molecule type" value="Genomic_DNA"/>
</dbReference>
<sequence length="168" mass="18966">MGLFSVIRERRRVRKLFEKYVSPAAIKAIEESSEYGFTSQIEDKHLQFIIVNLQEAPVEEVNATLTRVVDCLFRHNATLFWSSPTLVRGCFGVPSTEHDLPQNRTAAVADLLQENGSRIRLLHGECTAPVGNFGGNFRLCYDMMLPGYTAKLKRLFELEFGTAEEIPA</sequence>
<dbReference type="EnsemblBacteria" id="ABF39100">
    <property type="protein sequence ID" value="ABF39100"/>
    <property type="gene ID" value="Acid345_0095"/>
</dbReference>
<reference evidence="1 2" key="1">
    <citation type="journal article" date="2009" name="Appl. Environ. Microbiol.">
        <title>Three genomes from the phylum Acidobacteria provide insight into the lifestyles of these microorganisms in soils.</title>
        <authorList>
            <person name="Ward N.L."/>
            <person name="Challacombe J.F."/>
            <person name="Janssen P.H."/>
            <person name="Henrissat B."/>
            <person name="Coutinho P.M."/>
            <person name="Wu M."/>
            <person name="Xie G."/>
            <person name="Haft D.H."/>
            <person name="Sait M."/>
            <person name="Badger J."/>
            <person name="Barabote R.D."/>
            <person name="Bradley B."/>
            <person name="Brettin T.S."/>
            <person name="Brinkac L.M."/>
            <person name="Bruce D."/>
            <person name="Creasy T."/>
            <person name="Daugherty S.C."/>
            <person name="Davidsen T.M."/>
            <person name="DeBoy R.T."/>
            <person name="Detter J.C."/>
            <person name="Dodson R.J."/>
            <person name="Durkin A.S."/>
            <person name="Ganapathy A."/>
            <person name="Gwinn-Giglio M."/>
            <person name="Han C.S."/>
            <person name="Khouri H."/>
            <person name="Kiss H."/>
            <person name="Kothari S.P."/>
            <person name="Madupu R."/>
            <person name="Nelson K.E."/>
            <person name="Nelson W.C."/>
            <person name="Paulsen I."/>
            <person name="Penn K."/>
            <person name="Ren Q."/>
            <person name="Rosovitz M.J."/>
            <person name="Selengut J.D."/>
            <person name="Shrivastava S."/>
            <person name="Sullivan S.A."/>
            <person name="Tapia R."/>
            <person name="Thompson L.S."/>
            <person name="Watkins K.L."/>
            <person name="Yang Q."/>
            <person name="Yu C."/>
            <person name="Zafar N."/>
            <person name="Zhou L."/>
            <person name="Kuske C.R."/>
        </authorList>
    </citation>
    <scope>NUCLEOTIDE SEQUENCE [LARGE SCALE GENOMIC DNA]</scope>
    <source>
        <strain evidence="1 2">Ellin345</strain>
    </source>
</reference>
<dbReference type="Proteomes" id="UP000002432">
    <property type="component" value="Chromosome"/>
</dbReference>
<proteinExistence type="predicted"/>
<keyword evidence="2" id="KW-1185">Reference proteome</keyword>